<dbReference type="EMBL" id="LHQM01000044">
    <property type="protein sequence ID" value="KPJ21831.1"/>
    <property type="molecule type" value="Genomic_DNA"/>
</dbReference>
<dbReference type="AlphaFoldDB" id="A0A0P6SQA6"/>
<evidence type="ECO:0008006" key="9">
    <source>
        <dbReference type="Google" id="ProtNLM"/>
    </source>
</evidence>
<dbReference type="InterPro" id="IPR027607">
    <property type="entry name" value="Surf_Exclu_SEC10/PgrA"/>
</dbReference>
<sequence length="856" mass="93028">MELETSKSNHVKHTIALTSTIALLSASVGVSHHVKADDLKKPETKETNTNDDKLEKPETLEDAQKAVADTENQLHKHTQELADVTATIAETQEEISQLEIHQDEQTKTLEEAQSVLDEAKAISDEDLAVIVDQTQAELAATTTALEQAISDSQAKQADVTKQDKLIAVNTAEANALADKVAEASQHLSALDDLSVNPDSVSVDAKAATELVNTISAELTSANSDLEKVKSLAKELLQNDLASHKKELARTDSELKALEQNPSTTTVNVAGANKMIAPETYPFDLLQKLAASGYIGSESYNRYYNQVVNDIVSRAQSGNQTNQYVDIPSDINRVVDPDHLSEDVQDELAQFAAQMLNSVRQQFGLVPVVVTKGSQEFARLLTTSYKQTHGSIRPSFVYGQPGVSGHYGIGPHDRTIIEASATEVGLRQNDDNMYENIGAFNDIHTVNGIKRGIYNSIKYMLFTDNLHGNTYGHAVNFLRTDKTNPTAPVYLGVSTSNVQSLNEHFVIFPESDIVNRARFSTVQVSPSGQLTDHSAKAQGLKAKMAKTNETIQLLEGRLSAISEESQVKVAQEKVNQLQKKLETAKATAKDLNKRLDLLAQTKDGLQAQKLAAEKNHATLKAELDNLLAKLASSKVVLNDLKKVAEQAQSKVSSLEAKKNQLEHFLAFNTDPNRVAIAQEKVSQSEKALEEILAHLASAKTNLQNLTDQKARLESNIATTEQQLILLKSLVQEKQPPHVSLPTPSPRTTPSQMVHRNYTPVDVQIRPAKVEKPVAGEVVKAIESQVAESTPEKPKAKTSLSEKPQETASASKTYGTDSKMGSKNASGIDETTKRAIAAGVVMLAAVGIAGAKLRKDKK</sequence>
<dbReference type="GO" id="GO:0005923">
    <property type="term" value="C:bicellular tight junction"/>
    <property type="evidence" value="ECO:0007669"/>
    <property type="project" value="TreeGrafter"/>
</dbReference>
<comment type="caution">
    <text evidence="7">The sequence shown here is derived from an EMBL/GenBank/DDBJ whole genome shotgun (WGS) entry which is preliminary data.</text>
</comment>
<comment type="subcellular location">
    <subcellularLocation>
        <location evidence="1">Cytoplasm</location>
    </subcellularLocation>
</comment>
<protein>
    <recommendedName>
        <fullName evidence="9">SEC10/PgrA surface exclusion domain-containing protein</fullName>
    </recommendedName>
</protein>
<feature type="coiled-coil region" evidence="5">
    <location>
        <begin position="60"/>
        <end position="122"/>
    </location>
</feature>
<accession>A0A0P6SQA6</accession>
<feature type="coiled-coil region" evidence="5">
    <location>
        <begin position="687"/>
        <end position="728"/>
    </location>
</feature>
<dbReference type="STRING" id="119224.AKK44_07610"/>
<gene>
    <name evidence="7" type="ORF">AKK44_07610</name>
</gene>
<feature type="region of interest" description="Disordered" evidence="6">
    <location>
        <begin position="783"/>
        <end position="824"/>
    </location>
</feature>
<keyword evidence="3" id="KW-0518">Myosin</keyword>
<feature type="compositionally biased region" description="Polar residues" evidence="6">
    <location>
        <begin position="796"/>
        <end position="823"/>
    </location>
</feature>
<dbReference type="SUPFAM" id="SSF57997">
    <property type="entry name" value="Tropomyosin"/>
    <property type="match status" value="1"/>
</dbReference>
<keyword evidence="8" id="KW-1185">Reference proteome</keyword>
<dbReference type="PATRIC" id="fig|119224.3.peg.1271"/>
<feature type="region of interest" description="Disordered" evidence="6">
    <location>
        <begin position="33"/>
        <end position="58"/>
    </location>
</feature>
<dbReference type="RefSeq" id="WP_054279185.1">
    <property type="nucleotide sequence ID" value="NZ_LHQM01000044.1"/>
</dbReference>
<proteinExistence type="predicted"/>
<evidence type="ECO:0000256" key="6">
    <source>
        <dbReference type="SAM" id="MobiDB-lite"/>
    </source>
</evidence>
<evidence type="ECO:0000256" key="1">
    <source>
        <dbReference type="ARBA" id="ARBA00004496"/>
    </source>
</evidence>
<evidence type="ECO:0000256" key="2">
    <source>
        <dbReference type="ARBA" id="ARBA00022490"/>
    </source>
</evidence>
<reference evidence="7 8" key="1">
    <citation type="submission" date="2015-08" db="EMBL/GenBank/DDBJ databases">
        <title>Genome sequence of Streptococcus phocae subsp. phocae ATCC 51973T isolated from liver specimen obtained from seal.</title>
        <authorList>
            <person name="Avendano-Herrera R."/>
        </authorList>
    </citation>
    <scope>NUCLEOTIDE SEQUENCE [LARGE SCALE GENOMIC DNA]</scope>
    <source>
        <strain evidence="7 8">ATCC 51973</strain>
    </source>
</reference>
<evidence type="ECO:0000313" key="8">
    <source>
        <dbReference type="Proteomes" id="UP000049578"/>
    </source>
</evidence>
<keyword evidence="4" id="KW-0505">Motor protein</keyword>
<feature type="compositionally biased region" description="Low complexity" evidence="6">
    <location>
        <begin position="738"/>
        <end position="749"/>
    </location>
</feature>
<dbReference type="PANTHER" id="PTHR46349:SF6">
    <property type="entry name" value="MYOSIN-6-LIKE"/>
    <property type="match status" value="1"/>
</dbReference>
<keyword evidence="2" id="KW-0963">Cytoplasm</keyword>
<dbReference type="PANTHER" id="PTHR46349">
    <property type="entry name" value="CINGULIN-LIKE PROTEIN 1-RELATED"/>
    <property type="match status" value="1"/>
</dbReference>
<dbReference type="NCBIfam" id="TIGR04320">
    <property type="entry name" value="Surf_Exclu_PgrA"/>
    <property type="match status" value="1"/>
</dbReference>
<feature type="coiled-coil region" evidence="5">
    <location>
        <begin position="218"/>
        <end position="260"/>
    </location>
</feature>
<feature type="compositionally biased region" description="Basic and acidic residues" evidence="6">
    <location>
        <begin position="34"/>
        <end position="58"/>
    </location>
</feature>
<evidence type="ECO:0000256" key="5">
    <source>
        <dbReference type="SAM" id="Coils"/>
    </source>
</evidence>
<dbReference type="Proteomes" id="UP000049578">
    <property type="component" value="Unassembled WGS sequence"/>
</dbReference>
<keyword evidence="5" id="KW-0175">Coiled coil</keyword>
<evidence type="ECO:0000313" key="7">
    <source>
        <dbReference type="EMBL" id="KPJ21831.1"/>
    </source>
</evidence>
<name>A0A0P6SQA6_9STRE</name>
<feature type="region of interest" description="Disordered" evidence="6">
    <location>
        <begin position="732"/>
        <end position="751"/>
    </location>
</feature>
<feature type="coiled-coil region" evidence="5">
    <location>
        <begin position="536"/>
        <end position="663"/>
    </location>
</feature>
<organism evidence="7 8">
    <name type="scientific">Streptococcus phocae</name>
    <dbReference type="NCBI Taxonomy" id="119224"/>
    <lineage>
        <taxon>Bacteria</taxon>
        <taxon>Bacillati</taxon>
        <taxon>Bacillota</taxon>
        <taxon>Bacilli</taxon>
        <taxon>Lactobacillales</taxon>
        <taxon>Streptococcaceae</taxon>
        <taxon>Streptococcus</taxon>
    </lineage>
</organism>
<evidence type="ECO:0000256" key="3">
    <source>
        <dbReference type="ARBA" id="ARBA00023123"/>
    </source>
</evidence>
<evidence type="ECO:0000256" key="4">
    <source>
        <dbReference type="ARBA" id="ARBA00023175"/>
    </source>
</evidence>